<protein>
    <recommendedName>
        <fullName evidence="5">MYND-type domain-containing protein</fullName>
    </recommendedName>
</protein>
<evidence type="ECO:0000313" key="6">
    <source>
        <dbReference type="EMBL" id="KAF7295724.1"/>
    </source>
</evidence>
<keyword evidence="3" id="KW-0862">Zinc</keyword>
<reference evidence="6" key="1">
    <citation type="submission" date="2020-05" db="EMBL/GenBank/DDBJ databases">
        <title>Mycena genomes resolve the evolution of fungal bioluminescence.</title>
        <authorList>
            <person name="Tsai I.J."/>
        </authorList>
    </citation>
    <scope>NUCLEOTIDE SEQUENCE</scope>
    <source>
        <strain evidence="6">171206Taipei</strain>
    </source>
</reference>
<dbReference type="PROSITE" id="PS50865">
    <property type="entry name" value="ZF_MYND_2"/>
    <property type="match status" value="1"/>
</dbReference>
<keyword evidence="1" id="KW-0479">Metal-binding</keyword>
<dbReference type="EMBL" id="JACAZF010000009">
    <property type="protein sequence ID" value="KAF7295724.1"/>
    <property type="molecule type" value="Genomic_DNA"/>
</dbReference>
<proteinExistence type="predicted"/>
<keyword evidence="2 4" id="KW-0863">Zinc-finger</keyword>
<name>A0A8H6VVP9_9AGAR</name>
<dbReference type="GO" id="GO:0008270">
    <property type="term" value="F:zinc ion binding"/>
    <property type="evidence" value="ECO:0007669"/>
    <property type="project" value="UniProtKB-KW"/>
</dbReference>
<evidence type="ECO:0000313" key="7">
    <source>
        <dbReference type="Proteomes" id="UP000636479"/>
    </source>
</evidence>
<dbReference type="GeneID" id="59350209"/>
<evidence type="ECO:0000256" key="1">
    <source>
        <dbReference type="ARBA" id="ARBA00022723"/>
    </source>
</evidence>
<feature type="domain" description="MYND-type" evidence="5">
    <location>
        <begin position="429"/>
        <end position="470"/>
    </location>
</feature>
<gene>
    <name evidence="6" type="ORF">MIND_01113000</name>
</gene>
<sequence length="662" mass="73789">MPPAIFPLSALEKLPITQRVIAQQALKGSIPALKKLLFFSSPETCSSLLAIVYHLLSPELIASRLRTTADESLVKVAQAIFNLASACHPGIDLSAAKALWPRLWCYILAIEHFADSSGDLVQSSAILQNICGPMLVCVLPTARLVKRSGMLTDPAITPGIARLTGRLWAELIQAKLTDSQHVRRRAESLGAVYELLELLHSVFAVADEIIAGIETAHLQTDFSKLIIDAIGAYVPAVTGQIREDSEYVELLGLIALVDALAIPPPGTPPTTYATALAHYGLQETLTRLIASPVRLPVTVLPACLFTLAGILTAVDTWTYLPRVIDAGLLGVLKWVTVDEPREQPELSTLCAQRILTLCFPTALVFHPVIRALQQQKNIFDALGDKEPDPRSQPELTCYWWSLFKLAKGQVELLEAYESKEFVERRMCGNPTCGRIAPTASFRRCSACVGNFYCDKKCQKASWVHDHRSYGCELANTMRLRNRGPTSPFHAKHSETFLRLNLRHSYESFKLDILILTLEWINLRLPGRPLIVFNYIEGLGTCIIRLVPLHSNSVLNAVSELEDRELDELFRSRSSFTVSAPSPDDAYVLGLHHIAVKERDRTFHFDWVLCSQRAAFVRKRLEEIRDKIQGLEGVQMNNLQESAPQIYDELVQLSGEELDEVYR</sequence>
<dbReference type="RefSeq" id="XP_037217087.1">
    <property type="nucleotide sequence ID" value="XM_037367693.1"/>
</dbReference>
<dbReference type="Gene3D" id="6.10.140.2220">
    <property type="match status" value="1"/>
</dbReference>
<keyword evidence="7" id="KW-1185">Reference proteome</keyword>
<dbReference type="Pfam" id="PF01753">
    <property type="entry name" value="zf-MYND"/>
    <property type="match status" value="1"/>
</dbReference>
<organism evidence="6 7">
    <name type="scientific">Mycena indigotica</name>
    <dbReference type="NCBI Taxonomy" id="2126181"/>
    <lineage>
        <taxon>Eukaryota</taxon>
        <taxon>Fungi</taxon>
        <taxon>Dikarya</taxon>
        <taxon>Basidiomycota</taxon>
        <taxon>Agaricomycotina</taxon>
        <taxon>Agaricomycetes</taxon>
        <taxon>Agaricomycetidae</taxon>
        <taxon>Agaricales</taxon>
        <taxon>Marasmiineae</taxon>
        <taxon>Mycenaceae</taxon>
        <taxon>Mycena</taxon>
    </lineage>
</organism>
<dbReference type="AlphaFoldDB" id="A0A8H6VVP9"/>
<dbReference type="SUPFAM" id="SSF144232">
    <property type="entry name" value="HIT/MYND zinc finger-like"/>
    <property type="match status" value="1"/>
</dbReference>
<evidence type="ECO:0000256" key="3">
    <source>
        <dbReference type="ARBA" id="ARBA00022833"/>
    </source>
</evidence>
<dbReference type="InterPro" id="IPR002893">
    <property type="entry name" value="Znf_MYND"/>
</dbReference>
<evidence type="ECO:0000256" key="4">
    <source>
        <dbReference type="PROSITE-ProRule" id="PRU00134"/>
    </source>
</evidence>
<comment type="caution">
    <text evidence="6">The sequence shown here is derived from an EMBL/GenBank/DDBJ whole genome shotgun (WGS) entry which is preliminary data.</text>
</comment>
<evidence type="ECO:0000256" key="2">
    <source>
        <dbReference type="ARBA" id="ARBA00022771"/>
    </source>
</evidence>
<accession>A0A8H6VVP9</accession>
<dbReference type="Proteomes" id="UP000636479">
    <property type="component" value="Unassembled WGS sequence"/>
</dbReference>
<dbReference type="OrthoDB" id="2876065at2759"/>
<evidence type="ECO:0000259" key="5">
    <source>
        <dbReference type="PROSITE" id="PS50865"/>
    </source>
</evidence>